<name>A0ABX8RCW0_9CLOT</name>
<evidence type="ECO:0000256" key="2">
    <source>
        <dbReference type="SAM" id="SignalP"/>
    </source>
</evidence>
<feature type="signal peptide" evidence="2">
    <location>
        <begin position="1"/>
        <end position="19"/>
    </location>
</feature>
<comment type="similarity">
    <text evidence="1">Belongs to the bacterial solute-binding protein SsuA/TauA family.</text>
</comment>
<dbReference type="SMART" id="SM00062">
    <property type="entry name" value="PBPb"/>
    <property type="match status" value="1"/>
</dbReference>
<dbReference type="RefSeq" id="WP_218283551.1">
    <property type="nucleotide sequence ID" value="NZ_CP078093.1"/>
</dbReference>
<keyword evidence="5" id="KW-1185">Reference proteome</keyword>
<dbReference type="PANTHER" id="PTHR30024">
    <property type="entry name" value="ALIPHATIC SULFONATES-BINDING PROTEIN-RELATED"/>
    <property type="match status" value="1"/>
</dbReference>
<evidence type="ECO:0000313" key="4">
    <source>
        <dbReference type="EMBL" id="QXM06858.1"/>
    </source>
</evidence>
<feature type="domain" description="Solute-binding protein family 3/N-terminal" evidence="3">
    <location>
        <begin position="47"/>
        <end position="258"/>
    </location>
</feature>
<reference evidence="4" key="1">
    <citation type="submission" date="2021-07" db="EMBL/GenBank/DDBJ databases">
        <title>Complete genome sequence of Crassaminicella sp. 143-21, isolated from a deep-sea hydrothermal vent.</title>
        <authorList>
            <person name="Li X."/>
        </authorList>
    </citation>
    <scope>NUCLEOTIDE SEQUENCE</scope>
    <source>
        <strain evidence="4">143-21</strain>
    </source>
</reference>
<accession>A0ABX8RCW0</accession>
<dbReference type="InterPro" id="IPR001638">
    <property type="entry name" value="Solute-binding_3/MltF_N"/>
</dbReference>
<organism evidence="4 5">
    <name type="scientific">Crassaminicella indica</name>
    <dbReference type="NCBI Taxonomy" id="2855394"/>
    <lineage>
        <taxon>Bacteria</taxon>
        <taxon>Bacillati</taxon>
        <taxon>Bacillota</taxon>
        <taxon>Clostridia</taxon>
        <taxon>Eubacteriales</taxon>
        <taxon>Clostridiaceae</taxon>
        <taxon>Crassaminicella</taxon>
    </lineage>
</organism>
<dbReference type="PROSITE" id="PS51257">
    <property type="entry name" value="PROKAR_LIPOPROTEIN"/>
    <property type="match status" value="1"/>
</dbReference>
<feature type="chain" id="PRO_5046052283" evidence="2">
    <location>
        <begin position="20"/>
        <end position="327"/>
    </location>
</feature>
<keyword evidence="2" id="KW-0732">Signal</keyword>
<evidence type="ECO:0000313" key="5">
    <source>
        <dbReference type="Proteomes" id="UP000886818"/>
    </source>
</evidence>
<dbReference type="PANTHER" id="PTHR30024:SF46">
    <property type="entry name" value="ABC TRANSPORTER, SUBSTRATE-BINDING LIPOPROTEIN"/>
    <property type="match status" value="1"/>
</dbReference>
<dbReference type="InterPro" id="IPR027024">
    <property type="entry name" value="UCP027386_ABC_sbc_TM0202"/>
</dbReference>
<proteinExistence type="inferred from homology"/>
<protein>
    <submittedName>
        <fullName evidence="4">ABC transporter substrate-binding protein</fullName>
    </submittedName>
</protein>
<evidence type="ECO:0000259" key="3">
    <source>
        <dbReference type="SMART" id="SM00062"/>
    </source>
</evidence>
<dbReference type="EMBL" id="CP078093">
    <property type="protein sequence ID" value="QXM06858.1"/>
    <property type="molecule type" value="Genomic_DNA"/>
</dbReference>
<gene>
    <name evidence="4" type="ORF">KVH43_03805</name>
</gene>
<sequence>MKKVLSFMMILVLLFTAVGCSKKEAKYENKKEAVKIAGLKGPTSIGMIKMFEEKPSLGKNIDTSYEVVASPDLLVSKLLSKEVDFAALPTNVAAKLYNKGAGYKLVAVNTLGVLYMMSQEEVINDWDDLKGKKINVIAKGSNPDVVFKYLLQKNGLDPEKDVVLDYTLSHAELAQAVAAGKVDIAVLPEPFVTMVSMKNKNAKITMNIQEEWQAVLGESAALVQGCLVVREEFAKENPEIVNNFLEEYKKSVNWVNKNNEEAGKLVEKHGIGMKAKMAELAIPRCNIVFQDAQKSQKTVEGYLKVLYDFSPKAVGGKLPDENFYYKK</sequence>
<evidence type="ECO:0000256" key="1">
    <source>
        <dbReference type="ARBA" id="ARBA00010742"/>
    </source>
</evidence>
<dbReference type="PIRSF" id="PIRSF027386">
    <property type="entry name" value="UCP027386_ABC_sbc_TM0202"/>
    <property type="match status" value="1"/>
</dbReference>
<dbReference type="Proteomes" id="UP000886818">
    <property type="component" value="Chromosome"/>
</dbReference>
<dbReference type="Pfam" id="PF12974">
    <property type="entry name" value="Phosphonate-bd"/>
    <property type="match status" value="1"/>
</dbReference>